<dbReference type="InterPro" id="IPR004474">
    <property type="entry name" value="LytR_CpsA_psr"/>
</dbReference>
<dbReference type="PATRIC" id="fig|518635.7.peg.1083"/>
<name>C4FFS4_9BIFI</name>
<evidence type="ECO:0000256" key="3">
    <source>
        <dbReference type="SAM" id="Phobius"/>
    </source>
</evidence>
<evidence type="ECO:0000256" key="2">
    <source>
        <dbReference type="SAM" id="MobiDB-lite"/>
    </source>
</evidence>
<reference evidence="5" key="1">
    <citation type="submission" date="2009-04" db="EMBL/GenBank/DDBJ databases">
        <authorList>
            <person name="Weinstock G."/>
            <person name="Sodergren E."/>
            <person name="Clifton S."/>
            <person name="Fulton L."/>
            <person name="Fulton B."/>
            <person name="Courtney L."/>
            <person name="Fronick C."/>
            <person name="Harrison M."/>
            <person name="Strong C."/>
            <person name="Farmer C."/>
            <person name="Delahaunty K."/>
            <person name="Markovic C."/>
            <person name="Hall O."/>
            <person name="Minx P."/>
            <person name="Tomlinson C."/>
            <person name="Mitreva M."/>
            <person name="Nelson J."/>
            <person name="Hou S."/>
            <person name="Wollam A."/>
            <person name="Pepin K.H."/>
            <person name="Johnson M."/>
            <person name="Bhonagiri V."/>
            <person name="Nash W.E."/>
            <person name="Warren W."/>
            <person name="Chinwalla A."/>
            <person name="Mardis E.R."/>
            <person name="Wilson R.K."/>
        </authorList>
    </citation>
    <scope>NUCLEOTIDE SEQUENCE [LARGE SCALE GENOMIC DNA]</scope>
    <source>
        <strain evidence="5">DSM 20098</strain>
    </source>
</reference>
<evidence type="ECO:0000313" key="5">
    <source>
        <dbReference type="EMBL" id="EEP20915.1"/>
    </source>
</evidence>
<dbReference type="NCBIfam" id="TIGR00350">
    <property type="entry name" value="lytR_cpsA_psr"/>
    <property type="match status" value="1"/>
</dbReference>
<feature type="region of interest" description="Disordered" evidence="2">
    <location>
        <begin position="1"/>
        <end position="23"/>
    </location>
</feature>
<dbReference type="AlphaFoldDB" id="C4FFS4"/>
<comment type="similarity">
    <text evidence="1">Belongs to the LytR/CpsA/Psr (LCP) family.</text>
</comment>
<dbReference type="Pfam" id="PF03816">
    <property type="entry name" value="LytR_cpsA_psr"/>
    <property type="match status" value="1"/>
</dbReference>
<dbReference type="PANTHER" id="PTHR33392">
    <property type="entry name" value="POLYISOPRENYL-TEICHOIC ACID--PEPTIDOGLYCAN TEICHOIC ACID TRANSFERASE TAGU"/>
    <property type="match status" value="1"/>
</dbReference>
<gene>
    <name evidence="5" type="ORF">BIFANG_03187</name>
</gene>
<dbReference type="Gene3D" id="3.40.630.190">
    <property type="entry name" value="LCP protein"/>
    <property type="match status" value="1"/>
</dbReference>
<keyword evidence="6" id="KW-1185">Reference proteome</keyword>
<dbReference type="Proteomes" id="UP000006408">
    <property type="component" value="Unassembled WGS sequence"/>
</dbReference>
<dbReference type="STRING" id="1683.Bang102_007590"/>
<accession>C4FFS4</accession>
<protein>
    <submittedName>
        <fullName evidence="5">Cell envelope-like function transcriptional attenuator common domain protein</fullName>
    </submittedName>
</protein>
<feature type="transmembrane region" description="Helical" evidence="3">
    <location>
        <begin position="32"/>
        <end position="55"/>
    </location>
</feature>
<comment type="caution">
    <text evidence="5">The sequence shown here is derived from an EMBL/GenBank/DDBJ whole genome shotgun (WGS) entry which is preliminary data.</text>
</comment>
<dbReference type="eggNOG" id="COG1316">
    <property type="taxonomic scope" value="Bacteria"/>
</dbReference>
<sequence length="341" mass="35609">MPSRNASPAAPIRSANLTGATARRKRRGAKHIASLTVLILLGALALAVFSGWGWINSRLNKENDWLTTKANGSATSWLILGSDERDGTTGGSADDTPGFRTDTILMLIKPKSGPSALISIPRDSLVQVNGEYMKINAAAELGGNKALVEAVESISGQKINHIAKIKFGGLQNVVNAIGGVNLCYDQTVSDPYSGLDWQAGCHTVDGGTALAFSRMRYADANGDFGRAQRQRQVIGAIIAKAMSKETLSSPSKVTKAADAALSAITVDHKTSPLTLAQLAFAFKSATGSKGISGSVYWTDPGYMVAGVGSSVLLDDTRNMDLFSQLVAGTHAAGKVGTLSEG</sequence>
<dbReference type="PANTHER" id="PTHR33392:SF6">
    <property type="entry name" value="POLYISOPRENYL-TEICHOIC ACID--PEPTIDOGLYCAN TEICHOIC ACID TRANSFERASE TAGU"/>
    <property type="match status" value="1"/>
</dbReference>
<dbReference type="HOGENOM" id="CLU_016455_0_1_11"/>
<dbReference type="EMBL" id="ABYS02000008">
    <property type="protein sequence ID" value="EEP20915.1"/>
    <property type="molecule type" value="Genomic_DNA"/>
</dbReference>
<keyword evidence="3" id="KW-0472">Membrane</keyword>
<feature type="domain" description="Cell envelope-related transcriptional attenuator" evidence="4">
    <location>
        <begin position="100"/>
        <end position="241"/>
    </location>
</feature>
<evidence type="ECO:0000313" key="6">
    <source>
        <dbReference type="Proteomes" id="UP000006408"/>
    </source>
</evidence>
<dbReference type="InterPro" id="IPR050922">
    <property type="entry name" value="LytR/CpsA/Psr_CW_biosynth"/>
</dbReference>
<proteinExistence type="inferred from homology"/>
<keyword evidence="3" id="KW-0812">Transmembrane</keyword>
<keyword evidence="3" id="KW-1133">Transmembrane helix</keyword>
<organism evidence="5 6">
    <name type="scientific">Bifidobacterium angulatum DSM 20098 = JCM 7096</name>
    <dbReference type="NCBI Taxonomy" id="518635"/>
    <lineage>
        <taxon>Bacteria</taxon>
        <taxon>Bacillati</taxon>
        <taxon>Actinomycetota</taxon>
        <taxon>Actinomycetes</taxon>
        <taxon>Bifidobacteriales</taxon>
        <taxon>Bifidobacteriaceae</taxon>
        <taxon>Bifidobacterium</taxon>
    </lineage>
</organism>
<evidence type="ECO:0000256" key="1">
    <source>
        <dbReference type="ARBA" id="ARBA00006068"/>
    </source>
</evidence>
<evidence type="ECO:0000259" key="4">
    <source>
        <dbReference type="Pfam" id="PF03816"/>
    </source>
</evidence>